<dbReference type="CDD" id="cd10441">
    <property type="entry name" value="GIY-YIG_COG1833"/>
    <property type="match status" value="1"/>
</dbReference>
<dbReference type="Proteomes" id="UP000278149">
    <property type="component" value="Unassembled WGS sequence"/>
</dbReference>
<dbReference type="AlphaFoldDB" id="A0A3R9Q7Z9"/>
<evidence type="ECO:0000313" key="1">
    <source>
        <dbReference type="EMBL" id="RSN67390.1"/>
    </source>
</evidence>
<reference evidence="1 2" key="1">
    <citation type="submission" date="2018-10" db="EMBL/GenBank/DDBJ databases">
        <title>Co-occurring genomic capacity for anaerobic methane metabolism and dissimilatory sulfite reduction discovered in the Korarchaeota.</title>
        <authorList>
            <person name="Mckay L.J."/>
            <person name="Dlakic M."/>
            <person name="Fields M.W."/>
            <person name="Delmont T.O."/>
            <person name="Eren A.M."/>
            <person name="Jay Z.J."/>
            <person name="Klingelsmith K.B."/>
            <person name="Rusch D.B."/>
            <person name="Inskeep W.P."/>
        </authorList>
    </citation>
    <scope>NUCLEOTIDE SEQUENCE [LARGE SCALE GENOMIC DNA]</scope>
    <source>
        <strain evidence="1 2">WS</strain>
    </source>
</reference>
<dbReference type="RefSeq" id="WP_125742819.1">
    <property type="nucleotide sequence ID" value="NZ_RCOR01000044.1"/>
</dbReference>
<dbReference type="PANTHER" id="PTHR37460:SF1">
    <property type="entry name" value="ENDONUCLEASE III"/>
    <property type="match status" value="1"/>
</dbReference>
<accession>A0A3R9Q7Z9</accession>
<evidence type="ECO:0000313" key="2">
    <source>
        <dbReference type="Proteomes" id="UP000278149"/>
    </source>
</evidence>
<comment type="caution">
    <text evidence="1">The sequence shown here is derived from an EMBL/GenBank/DDBJ whole genome shotgun (WGS) entry which is preliminary data.</text>
</comment>
<dbReference type="InterPro" id="IPR002837">
    <property type="entry name" value="DUF123"/>
</dbReference>
<proteinExistence type="predicted"/>
<gene>
    <name evidence="1" type="ORF">D9Q81_08655</name>
</gene>
<sequence>MKGAYIIIMRSSGGSLRVGALGTFEVPGGTLAYVGSAKGPGGLLTRVSRHLRKGKPLRWHIDYLTESGIVEIEEVIAIPSAEEEDLAKILMEFGSPVILGFGCSDRKDDKSHLFSLKDLNSLRAFLRERYIFHELNPRSLGDM</sequence>
<name>A0A3R9Q7Z9_9CREN</name>
<dbReference type="PANTHER" id="PTHR37460">
    <property type="entry name" value="ENDONUCLEASE III"/>
    <property type="match status" value="1"/>
</dbReference>
<dbReference type="EMBL" id="RCOR01000044">
    <property type="protein sequence ID" value="RSN67390.1"/>
    <property type="molecule type" value="Genomic_DNA"/>
</dbReference>
<organism evidence="1 2">
    <name type="scientific">Candidatus Korarchaeum cryptofilum</name>
    <dbReference type="NCBI Taxonomy" id="498846"/>
    <lineage>
        <taxon>Archaea</taxon>
        <taxon>Thermoproteota</taxon>
        <taxon>Candidatus Korarchaeia</taxon>
        <taxon>Candidatus Korarchaeales</taxon>
        <taxon>Candidatus Korarchaeaceae</taxon>
        <taxon>Candidatus Korarchaeum</taxon>
    </lineage>
</organism>
<protein>
    <submittedName>
        <fullName evidence="1">GIY-YIG nuclease family protein</fullName>
    </submittedName>
</protein>
<dbReference type="Pfam" id="PF01986">
    <property type="entry name" value="DUF123"/>
    <property type="match status" value="1"/>
</dbReference>